<feature type="transmembrane region" description="Helical" evidence="1">
    <location>
        <begin position="26"/>
        <end position="46"/>
    </location>
</feature>
<dbReference type="Proteomes" id="UP000219632">
    <property type="component" value="Unassembled WGS sequence"/>
</dbReference>
<organism evidence="2 3">
    <name type="scientific">Listeria welshimeri</name>
    <dbReference type="NCBI Taxonomy" id="1643"/>
    <lineage>
        <taxon>Bacteria</taxon>
        <taxon>Bacillati</taxon>
        <taxon>Bacillota</taxon>
        <taxon>Bacilli</taxon>
        <taxon>Bacillales</taxon>
        <taxon>Listeriaceae</taxon>
        <taxon>Listeria</taxon>
    </lineage>
</organism>
<accession>A0ABX4IAR7</accession>
<name>A0ABX4IAR7_LISWE</name>
<dbReference type="InterPro" id="IPR020275">
    <property type="entry name" value="DUF5592"/>
</dbReference>
<keyword evidence="1" id="KW-1133">Transmembrane helix</keyword>
<sequence length="117" mass="13576">MDDNPRELSITIPKEIKSEIKLKKNIYLKDFFTMIGLIPITMIFMNFVHSSVMYYFYGLMAVIAITLLIRPKSNPDLRIYSAVYLALTRNRARYRAVDMNIGDAMLFEEEGNGHFEG</sequence>
<keyword evidence="1" id="KW-0812">Transmembrane</keyword>
<proteinExistence type="predicted"/>
<evidence type="ECO:0008006" key="4">
    <source>
        <dbReference type="Google" id="ProtNLM"/>
    </source>
</evidence>
<evidence type="ECO:0000313" key="2">
    <source>
        <dbReference type="EMBL" id="PDK40335.1"/>
    </source>
</evidence>
<evidence type="ECO:0000313" key="3">
    <source>
        <dbReference type="Proteomes" id="UP000219632"/>
    </source>
</evidence>
<gene>
    <name evidence="2" type="ORF">AFZ32_12820</name>
</gene>
<comment type="caution">
    <text evidence="2">The sequence shown here is derived from an EMBL/GenBank/DDBJ whole genome shotgun (WGS) entry which is preliminary data.</text>
</comment>
<feature type="transmembrane region" description="Helical" evidence="1">
    <location>
        <begin position="52"/>
        <end position="69"/>
    </location>
</feature>
<protein>
    <recommendedName>
        <fullName evidence="4">PrgI family protein</fullName>
    </recommendedName>
</protein>
<dbReference type="Pfam" id="PF17332">
    <property type="entry name" value="DUF5592"/>
    <property type="match status" value="1"/>
</dbReference>
<reference evidence="2 3" key="1">
    <citation type="submission" date="2017-09" db="EMBL/GenBank/DDBJ databases">
        <title>Draft Genomes of 144 Listeria Monocytogenes isolates from foods.</title>
        <authorList>
            <person name="Wu C.H."/>
            <person name="Ng J."/>
            <person name="Kiang D."/>
            <person name="Chen C.-Y."/>
            <person name="Frink S."/>
            <person name="Lafrades M."/>
            <person name="Morales C."/>
            <person name="Park P."/>
            <person name="Zwick M."/>
        </authorList>
    </citation>
    <scope>NUCLEOTIDE SEQUENCE [LARGE SCALE GENOMIC DNA]</scope>
    <source>
        <strain evidence="2 3">CDPHFDLB-F14M01633.75-2</strain>
    </source>
</reference>
<evidence type="ECO:0000256" key="1">
    <source>
        <dbReference type="SAM" id="Phobius"/>
    </source>
</evidence>
<dbReference type="EMBL" id="NYPG01000009">
    <property type="protein sequence ID" value="PDK40335.1"/>
    <property type="molecule type" value="Genomic_DNA"/>
</dbReference>
<dbReference type="RefSeq" id="WP_097350869.1">
    <property type="nucleotide sequence ID" value="NZ_NYPG01000009.1"/>
</dbReference>
<keyword evidence="1" id="KW-0472">Membrane</keyword>
<keyword evidence="3" id="KW-1185">Reference proteome</keyword>